<dbReference type="PANTHER" id="PTHR47738">
    <property type="entry name" value="PTS SYSTEM FRUCTOSE-LIKE EIIA COMPONENT-RELATED"/>
    <property type="match status" value="1"/>
</dbReference>
<dbReference type="RefSeq" id="WP_005000471.1">
    <property type="nucleotide sequence ID" value="NZ_CH672427.1"/>
</dbReference>
<dbReference type="InterPro" id="IPR016152">
    <property type="entry name" value="PTrfase/Anion_transptr"/>
</dbReference>
<dbReference type="CDD" id="cd00211">
    <property type="entry name" value="PTS_IIA_fru"/>
    <property type="match status" value="1"/>
</dbReference>
<dbReference type="OrthoDB" id="95460at2"/>
<dbReference type="GO" id="GO:0008982">
    <property type="term" value="F:protein-N(PI)-phosphohistidine-sugar phosphotransferase activity"/>
    <property type="evidence" value="ECO:0007669"/>
    <property type="project" value="InterPro"/>
</dbReference>
<dbReference type="NCBIfam" id="TIGR01419">
    <property type="entry name" value="nitro_reg_IIA"/>
    <property type="match status" value="1"/>
</dbReference>
<dbReference type="InterPro" id="IPR002178">
    <property type="entry name" value="PTS_EIIA_type-2_dom"/>
</dbReference>
<dbReference type="PANTHER" id="PTHR47738:SF1">
    <property type="entry name" value="NITROGEN REGULATORY PROTEIN"/>
    <property type="match status" value="1"/>
</dbReference>
<dbReference type="STRING" id="314278.NB231_05781"/>
<comment type="caution">
    <text evidence="2">The sequence shown here is derived from an EMBL/GenBank/DDBJ whole genome shotgun (WGS) entry which is preliminary data.</text>
</comment>
<dbReference type="EMBL" id="AAOF01000005">
    <property type="protein sequence ID" value="EAR21873.1"/>
    <property type="molecule type" value="Genomic_DNA"/>
</dbReference>
<dbReference type="PROSITE" id="PS51094">
    <property type="entry name" value="PTS_EIIA_TYPE_2"/>
    <property type="match status" value="1"/>
</dbReference>
<dbReference type="HOGENOM" id="CLU_072531_5_2_6"/>
<dbReference type="PROSITE" id="PS00372">
    <property type="entry name" value="PTS_EIIA_TYPE_2_HIS"/>
    <property type="match status" value="1"/>
</dbReference>
<dbReference type="Proteomes" id="UP000003374">
    <property type="component" value="Unassembled WGS sequence"/>
</dbReference>
<dbReference type="SUPFAM" id="SSF55804">
    <property type="entry name" value="Phoshotransferase/anion transport protein"/>
    <property type="match status" value="1"/>
</dbReference>
<reference evidence="2 3" key="1">
    <citation type="submission" date="2006-02" db="EMBL/GenBank/DDBJ databases">
        <authorList>
            <person name="Waterbury J."/>
            <person name="Ferriera S."/>
            <person name="Johnson J."/>
            <person name="Kravitz S."/>
            <person name="Halpern A."/>
            <person name="Remington K."/>
            <person name="Beeson K."/>
            <person name="Tran B."/>
            <person name="Rogers Y.-H."/>
            <person name="Friedman R."/>
            <person name="Venter J.C."/>
        </authorList>
    </citation>
    <scope>NUCLEOTIDE SEQUENCE [LARGE SCALE GENOMIC DNA]</scope>
    <source>
        <strain evidence="2 3">Nb-231</strain>
    </source>
</reference>
<dbReference type="InterPro" id="IPR051541">
    <property type="entry name" value="PTS_SugarTrans_NitroReg"/>
</dbReference>
<dbReference type="GO" id="GO:0009401">
    <property type="term" value="P:phosphoenolpyruvate-dependent sugar phosphotransferase system"/>
    <property type="evidence" value="ECO:0007669"/>
    <property type="project" value="InterPro"/>
</dbReference>
<proteinExistence type="predicted"/>
<evidence type="ECO:0000259" key="1">
    <source>
        <dbReference type="PROSITE" id="PS51094"/>
    </source>
</evidence>
<dbReference type="eggNOG" id="COG1762">
    <property type="taxonomic scope" value="Bacteria"/>
</dbReference>
<dbReference type="Gene3D" id="3.40.930.10">
    <property type="entry name" value="Mannitol-specific EII, Chain A"/>
    <property type="match status" value="1"/>
</dbReference>
<name>A4BQM3_9GAMM</name>
<dbReference type="GO" id="GO:0030295">
    <property type="term" value="F:protein kinase activator activity"/>
    <property type="evidence" value="ECO:0007669"/>
    <property type="project" value="TreeGrafter"/>
</dbReference>
<keyword evidence="3" id="KW-1185">Reference proteome</keyword>
<dbReference type="AlphaFoldDB" id="A4BQM3"/>
<evidence type="ECO:0000313" key="3">
    <source>
        <dbReference type="Proteomes" id="UP000003374"/>
    </source>
</evidence>
<sequence length="156" mass="17416">MNVVNLLVPERIRCGVHVTSKKRSLEVLSVLLAQTEGEPTDRTIFEHLIGRERLGSTGLGKGVALPHARVDGIKETRGALIRLGQPVDFDAIDKQPVDLLFALIVPKHFTDEHLRVLAALAELFSDHAFCERLRSSQSVEEMYQHIMRWQADSPGS</sequence>
<accession>A4BQM3</accession>
<dbReference type="Pfam" id="PF00359">
    <property type="entry name" value="PTS_EIIA_2"/>
    <property type="match status" value="1"/>
</dbReference>
<protein>
    <submittedName>
        <fullName evidence="2">PTS IIA-like nitrogen-regulatory protein PtsN</fullName>
    </submittedName>
</protein>
<feature type="domain" description="PTS EIIA type-2" evidence="1">
    <location>
        <begin position="5"/>
        <end position="149"/>
    </location>
</feature>
<evidence type="ECO:0000313" key="2">
    <source>
        <dbReference type="EMBL" id="EAR21873.1"/>
    </source>
</evidence>
<organism evidence="2 3">
    <name type="scientific">Nitrococcus mobilis Nb-231</name>
    <dbReference type="NCBI Taxonomy" id="314278"/>
    <lineage>
        <taxon>Bacteria</taxon>
        <taxon>Pseudomonadati</taxon>
        <taxon>Pseudomonadota</taxon>
        <taxon>Gammaproteobacteria</taxon>
        <taxon>Chromatiales</taxon>
        <taxon>Ectothiorhodospiraceae</taxon>
        <taxon>Nitrococcus</taxon>
    </lineage>
</organism>
<gene>
    <name evidence="2" type="ORF">NB231_05781</name>
</gene>
<dbReference type="InterPro" id="IPR006320">
    <property type="entry name" value="PTS_Nitro_regul"/>
</dbReference>